<organism evidence="1 2">
    <name type="scientific">Acaulospora colombiana</name>
    <dbReference type="NCBI Taxonomy" id="27376"/>
    <lineage>
        <taxon>Eukaryota</taxon>
        <taxon>Fungi</taxon>
        <taxon>Fungi incertae sedis</taxon>
        <taxon>Mucoromycota</taxon>
        <taxon>Glomeromycotina</taxon>
        <taxon>Glomeromycetes</taxon>
        <taxon>Diversisporales</taxon>
        <taxon>Acaulosporaceae</taxon>
        <taxon>Acaulospora</taxon>
    </lineage>
</organism>
<evidence type="ECO:0000313" key="2">
    <source>
        <dbReference type="Proteomes" id="UP000789525"/>
    </source>
</evidence>
<keyword evidence="2" id="KW-1185">Reference proteome</keyword>
<dbReference type="Proteomes" id="UP000789525">
    <property type="component" value="Unassembled WGS sequence"/>
</dbReference>
<sequence length="157" mass="17181">MSQPVNQADPSCRNVNARTLWGNKTYTQMSKNFQLSQNSANVARARTLIIGLGCAKYKREFGDSGDTESYSRHDCIGKPDGRKKTHTGTSGTHKTLLKLTGISTGVIVEGFITGVFPPVLLAILFLILPYLLKALSSLLRDLQNPTGLVRDNQQGMQ</sequence>
<feature type="non-terminal residue" evidence="1">
    <location>
        <position position="157"/>
    </location>
</feature>
<name>A0ACA9MCF8_9GLOM</name>
<gene>
    <name evidence="1" type="ORF">ACOLOM_LOCUS6062</name>
</gene>
<comment type="caution">
    <text evidence="1">The sequence shown here is derived from an EMBL/GenBank/DDBJ whole genome shotgun (WGS) entry which is preliminary data.</text>
</comment>
<dbReference type="EMBL" id="CAJVPT010011989">
    <property type="protein sequence ID" value="CAG8583750.1"/>
    <property type="molecule type" value="Genomic_DNA"/>
</dbReference>
<accession>A0ACA9MCF8</accession>
<evidence type="ECO:0000313" key="1">
    <source>
        <dbReference type="EMBL" id="CAG8583750.1"/>
    </source>
</evidence>
<protein>
    <submittedName>
        <fullName evidence="1">1041_t:CDS:1</fullName>
    </submittedName>
</protein>
<proteinExistence type="predicted"/>
<reference evidence="1" key="1">
    <citation type="submission" date="2021-06" db="EMBL/GenBank/DDBJ databases">
        <authorList>
            <person name="Kallberg Y."/>
            <person name="Tangrot J."/>
            <person name="Rosling A."/>
        </authorList>
    </citation>
    <scope>NUCLEOTIDE SEQUENCE</scope>
    <source>
        <strain evidence="1">CL356</strain>
    </source>
</reference>